<evidence type="ECO:0000313" key="6">
    <source>
        <dbReference type="Proteomes" id="UP000315385"/>
    </source>
</evidence>
<feature type="region of interest" description="Disordered" evidence="3">
    <location>
        <begin position="1"/>
        <end position="20"/>
    </location>
</feature>
<evidence type="ECO:0000256" key="3">
    <source>
        <dbReference type="SAM" id="MobiDB-lite"/>
    </source>
</evidence>
<evidence type="ECO:0000313" key="5">
    <source>
        <dbReference type="EMBL" id="TQQ81475.1"/>
    </source>
</evidence>
<accession>A0A544QPU9</accession>
<dbReference type="InterPro" id="IPR013216">
    <property type="entry name" value="Methyltransf_11"/>
</dbReference>
<dbReference type="SUPFAM" id="SSF53335">
    <property type="entry name" value="S-adenosyl-L-methionine-dependent methyltransferases"/>
    <property type="match status" value="1"/>
</dbReference>
<dbReference type="GO" id="GO:0008757">
    <property type="term" value="F:S-adenosylmethionine-dependent methyltransferase activity"/>
    <property type="evidence" value="ECO:0007669"/>
    <property type="project" value="InterPro"/>
</dbReference>
<keyword evidence="6" id="KW-1185">Reference proteome</keyword>
<dbReference type="PANTHER" id="PTHR13069:SF21">
    <property type="entry name" value="ALKYLATED DNA REPAIR PROTEIN ALKB HOMOLOG 8"/>
    <property type="match status" value="1"/>
</dbReference>
<dbReference type="Gene3D" id="3.40.50.150">
    <property type="entry name" value="Vaccinia Virus protein VP39"/>
    <property type="match status" value="1"/>
</dbReference>
<dbReference type="Proteomes" id="UP000315385">
    <property type="component" value="Unassembled WGS sequence"/>
</dbReference>
<organism evidence="5 6">
    <name type="scientific">Halonotius roseus</name>
    <dbReference type="NCBI Taxonomy" id="2511997"/>
    <lineage>
        <taxon>Archaea</taxon>
        <taxon>Methanobacteriati</taxon>
        <taxon>Methanobacteriota</taxon>
        <taxon>Stenosarchaea group</taxon>
        <taxon>Halobacteria</taxon>
        <taxon>Halobacteriales</taxon>
        <taxon>Haloferacaceae</taxon>
        <taxon>Halonotius</taxon>
    </lineage>
</organism>
<sequence>MSEESESSSTPTDSEERAAGDVQAVYDRIADHFASTRAYAWPEVESFVTAIADHEGLDRGLDLGCGNGRHTELLAEHGADAISVDVSRGLLSAAATRQRDHGFAADLVQGDAATLPFADDTFGQIVYVATLHHLRPESTRRESLAELGRVLQPGGLALISAWSTAHDRFDAETAFDTTVEWTLPGGETVDRYYHIYDPEAFRAALNAVDAIEPLVVTVSSGNCYAIVTTADSDATPITWPVESIL</sequence>
<dbReference type="AlphaFoldDB" id="A0A544QPU9"/>
<dbReference type="CDD" id="cd02440">
    <property type="entry name" value="AdoMet_MTases"/>
    <property type="match status" value="1"/>
</dbReference>
<keyword evidence="1 5" id="KW-0489">Methyltransferase</keyword>
<evidence type="ECO:0000256" key="1">
    <source>
        <dbReference type="ARBA" id="ARBA00022603"/>
    </source>
</evidence>
<dbReference type="InterPro" id="IPR029063">
    <property type="entry name" value="SAM-dependent_MTases_sf"/>
</dbReference>
<name>A0A544QPU9_9EURY</name>
<reference evidence="5 6" key="1">
    <citation type="submission" date="2019-02" db="EMBL/GenBank/DDBJ databases">
        <title>Halonotius sp. a new haloqrchaeon isolated from saline water.</title>
        <authorList>
            <person name="Duran-Viseras A."/>
            <person name="Sanchez-Porro C."/>
            <person name="Ventosa A."/>
        </authorList>
    </citation>
    <scope>NUCLEOTIDE SEQUENCE [LARGE SCALE GENOMIC DNA]</scope>
    <source>
        <strain evidence="5 6">F9-27</strain>
    </source>
</reference>
<dbReference type="GO" id="GO:0008175">
    <property type="term" value="F:tRNA methyltransferase activity"/>
    <property type="evidence" value="ECO:0007669"/>
    <property type="project" value="UniProtKB-ARBA"/>
</dbReference>
<dbReference type="OrthoDB" id="18536at2157"/>
<dbReference type="EMBL" id="SESI01000001">
    <property type="protein sequence ID" value="TQQ81475.1"/>
    <property type="molecule type" value="Genomic_DNA"/>
</dbReference>
<dbReference type="PANTHER" id="PTHR13069">
    <property type="entry name" value="ALKYLATED DNA REPAIR PROTEIN ALKB HOMOLOG 8"/>
    <property type="match status" value="1"/>
</dbReference>
<protein>
    <submittedName>
        <fullName evidence="5">Class I SAM-dependent methyltransferase</fullName>
    </submittedName>
</protein>
<comment type="caution">
    <text evidence="5">The sequence shown here is derived from an EMBL/GenBank/DDBJ whole genome shotgun (WGS) entry which is preliminary data.</text>
</comment>
<feature type="domain" description="Methyltransferase type 11" evidence="4">
    <location>
        <begin position="61"/>
        <end position="159"/>
    </location>
</feature>
<evidence type="ECO:0000256" key="2">
    <source>
        <dbReference type="ARBA" id="ARBA00022679"/>
    </source>
</evidence>
<dbReference type="InterPro" id="IPR051422">
    <property type="entry name" value="AlkB_tRNA_MeTrf/Diox"/>
</dbReference>
<proteinExistence type="predicted"/>
<dbReference type="RefSeq" id="WP_142442047.1">
    <property type="nucleotide sequence ID" value="NZ_SESI01000001.1"/>
</dbReference>
<keyword evidence="2 5" id="KW-0808">Transferase</keyword>
<gene>
    <name evidence="5" type="ORF">EWF95_00580</name>
</gene>
<dbReference type="Pfam" id="PF08241">
    <property type="entry name" value="Methyltransf_11"/>
    <property type="match status" value="1"/>
</dbReference>
<dbReference type="GO" id="GO:0032259">
    <property type="term" value="P:methylation"/>
    <property type="evidence" value="ECO:0007669"/>
    <property type="project" value="UniProtKB-KW"/>
</dbReference>
<dbReference type="GO" id="GO:0006400">
    <property type="term" value="P:tRNA modification"/>
    <property type="evidence" value="ECO:0007669"/>
    <property type="project" value="UniProtKB-ARBA"/>
</dbReference>
<evidence type="ECO:0000259" key="4">
    <source>
        <dbReference type="Pfam" id="PF08241"/>
    </source>
</evidence>